<dbReference type="Pfam" id="PF08240">
    <property type="entry name" value="ADH_N"/>
    <property type="match status" value="1"/>
</dbReference>
<evidence type="ECO:0000256" key="1">
    <source>
        <dbReference type="ARBA" id="ARBA00023002"/>
    </source>
</evidence>
<accession>A0A1I5VXA1</accession>
<proteinExistence type="predicted"/>
<dbReference type="SUPFAM" id="SSF50129">
    <property type="entry name" value="GroES-like"/>
    <property type="match status" value="1"/>
</dbReference>
<gene>
    <name evidence="4" type="ORF">SAMN04487928_11971</name>
</gene>
<dbReference type="InterPro" id="IPR050129">
    <property type="entry name" value="Zn_alcohol_dh"/>
</dbReference>
<dbReference type="OrthoDB" id="9769198at2"/>
<dbReference type="AlphaFoldDB" id="A0A1I5VXA1"/>
<sequence>MKAQVLYGIDNMKYVEVNDPRPKAGEALIKVRKCGICGSDVPRVFKTGAHNMPIVPGHEFMGIVEKCDDNPEIVGKRVGVFPLIPCMKCRQCKSRHYEMCENYNYLGSRCDGGFGEYVCAPLWNLLPIPDEVTDDEAAMLEPMCVAVHALRKLGLVGDGFEAETEKNIVICGLGTIGLLVAMLLKDAGYRNVFFIGNKNVQKEMIKQVGYSEDHFCDVRYGAPSSFVNEKTDGNGADYYLECIGRSESYAQAVNLTSPLGKVMLVGNPASDMELPRNVYWKILRNQMTLMGTWNSSYPDDWNYALERLATWHKSEQAFSPTMLITHRFDLEHMQEGLQIMRKKSEEYIKIMVDVG</sequence>
<dbReference type="InterPro" id="IPR036291">
    <property type="entry name" value="NAD(P)-bd_dom_sf"/>
</dbReference>
<name>A0A1I5VXA1_9FIRM</name>
<evidence type="ECO:0000259" key="2">
    <source>
        <dbReference type="Pfam" id="PF00107"/>
    </source>
</evidence>
<dbReference type="InterPro" id="IPR011032">
    <property type="entry name" value="GroES-like_sf"/>
</dbReference>
<protein>
    <submittedName>
        <fullName evidence="4">L-iditol 2-dehydrogenase</fullName>
    </submittedName>
</protein>
<dbReference type="GO" id="GO:0016491">
    <property type="term" value="F:oxidoreductase activity"/>
    <property type="evidence" value="ECO:0007669"/>
    <property type="project" value="UniProtKB-KW"/>
</dbReference>
<keyword evidence="5" id="KW-1185">Reference proteome</keyword>
<dbReference type="Pfam" id="PF00107">
    <property type="entry name" value="ADH_zinc_N"/>
    <property type="match status" value="1"/>
</dbReference>
<evidence type="ECO:0000259" key="3">
    <source>
        <dbReference type="Pfam" id="PF08240"/>
    </source>
</evidence>
<feature type="domain" description="Alcohol dehydrogenase-like N-terminal" evidence="3">
    <location>
        <begin position="24"/>
        <end position="130"/>
    </location>
</feature>
<keyword evidence="1" id="KW-0560">Oxidoreductase</keyword>
<dbReference type="Proteomes" id="UP000182624">
    <property type="component" value="Unassembled WGS sequence"/>
</dbReference>
<dbReference type="InterPro" id="IPR013149">
    <property type="entry name" value="ADH-like_C"/>
</dbReference>
<feature type="domain" description="Alcohol dehydrogenase-like C-terminal" evidence="2">
    <location>
        <begin position="176"/>
        <end position="309"/>
    </location>
</feature>
<organism evidence="4 5">
    <name type="scientific">Butyrivibrio proteoclasticus</name>
    <dbReference type="NCBI Taxonomy" id="43305"/>
    <lineage>
        <taxon>Bacteria</taxon>
        <taxon>Bacillati</taxon>
        <taxon>Bacillota</taxon>
        <taxon>Clostridia</taxon>
        <taxon>Lachnospirales</taxon>
        <taxon>Lachnospiraceae</taxon>
        <taxon>Butyrivibrio</taxon>
    </lineage>
</organism>
<dbReference type="RefSeq" id="WP_074889368.1">
    <property type="nucleotide sequence ID" value="NZ_FOXO01000019.1"/>
</dbReference>
<dbReference type="Gene3D" id="3.40.50.720">
    <property type="entry name" value="NAD(P)-binding Rossmann-like Domain"/>
    <property type="match status" value="1"/>
</dbReference>
<dbReference type="SUPFAM" id="SSF51735">
    <property type="entry name" value="NAD(P)-binding Rossmann-fold domains"/>
    <property type="match status" value="1"/>
</dbReference>
<evidence type="ECO:0000313" key="5">
    <source>
        <dbReference type="Proteomes" id="UP000182624"/>
    </source>
</evidence>
<dbReference type="EMBL" id="FOXO01000019">
    <property type="protein sequence ID" value="SFQ12132.1"/>
    <property type="molecule type" value="Genomic_DNA"/>
</dbReference>
<dbReference type="Gene3D" id="3.90.180.10">
    <property type="entry name" value="Medium-chain alcohol dehydrogenases, catalytic domain"/>
    <property type="match status" value="1"/>
</dbReference>
<dbReference type="InterPro" id="IPR013154">
    <property type="entry name" value="ADH-like_N"/>
</dbReference>
<reference evidence="5" key="1">
    <citation type="submission" date="2016-10" db="EMBL/GenBank/DDBJ databases">
        <authorList>
            <person name="Varghese N."/>
            <person name="Submissions S."/>
        </authorList>
    </citation>
    <scope>NUCLEOTIDE SEQUENCE [LARGE SCALE GENOMIC DNA]</scope>
    <source>
        <strain evidence="5">P18</strain>
    </source>
</reference>
<dbReference type="PANTHER" id="PTHR43401:SF2">
    <property type="entry name" value="L-THREONINE 3-DEHYDROGENASE"/>
    <property type="match status" value="1"/>
</dbReference>
<evidence type="ECO:0000313" key="4">
    <source>
        <dbReference type="EMBL" id="SFQ12132.1"/>
    </source>
</evidence>
<dbReference type="PANTHER" id="PTHR43401">
    <property type="entry name" value="L-THREONINE 3-DEHYDROGENASE"/>
    <property type="match status" value="1"/>
</dbReference>
<dbReference type="CDD" id="cd08236">
    <property type="entry name" value="sugar_DH"/>
    <property type="match status" value="1"/>
</dbReference>